<evidence type="ECO:0000313" key="1">
    <source>
        <dbReference type="EMBL" id="MBB5120654.1"/>
    </source>
</evidence>
<reference evidence="3" key="2">
    <citation type="submission" date="2015-07" db="EMBL/GenBank/DDBJ databases">
        <authorList>
            <person name="Graham D.E."/>
            <person name="Giannone R.J."/>
            <person name="Gulvik C.A."/>
            <person name="Hettich R.L."/>
            <person name="Klingeman D.M."/>
            <person name="Mahan K.M."/>
            <person name="Parry R.J."/>
            <person name="Spain J.C."/>
        </authorList>
    </citation>
    <scope>NUCLEOTIDE SEQUENCE [LARGE SCALE GENOMIC DNA]</scope>
    <source>
        <strain evidence="3">ATCC 27428</strain>
    </source>
</reference>
<keyword evidence="3" id="KW-1185">Reference proteome</keyword>
<organism evidence="2 3">
    <name type="scientific">Streptomyces eurocidicus</name>
    <name type="common">Streptoverticillium eurocidicus</name>
    <dbReference type="NCBI Taxonomy" id="66423"/>
    <lineage>
        <taxon>Bacteria</taxon>
        <taxon>Bacillati</taxon>
        <taxon>Actinomycetota</taxon>
        <taxon>Actinomycetes</taxon>
        <taxon>Kitasatosporales</taxon>
        <taxon>Streptomycetaceae</taxon>
        <taxon>Streptomyces</taxon>
    </lineage>
</organism>
<reference evidence="1 4" key="3">
    <citation type="submission" date="2020-08" db="EMBL/GenBank/DDBJ databases">
        <title>Genomic Encyclopedia of Type Strains, Phase III (KMG-III): the genomes of soil and plant-associated and newly described type strains.</title>
        <authorList>
            <person name="Whitman W."/>
        </authorList>
    </citation>
    <scope>NUCLEOTIDE SEQUENCE [LARGE SCALE GENOMIC DNA]</scope>
    <source>
        <strain evidence="1 4">CECT 3259</strain>
    </source>
</reference>
<comment type="caution">
    <text evidence="2">The sequence shown here is derived from an EMBL/GenBank/DDBJ whole genome shotgun (WGS) entry which is preliminary data.</text>
</comment>
<dbReference type="Proteomes" id="UP000235945">
    <property type="component" value="Unassembled WGS sequence"/>
</dbReference>
<proteinExistence type="predicted"/>
<dbReference type="EMBL" id="LGUI01000014">
    <property type="protein sequence ID" value="PNE29946.1"/>
    <property type="molecule type" value="Genomic_DNA"/>
</dbReference>
<dbReference type="AlphaFoldDB" id="A0A2N8NME9"/>
<dbReference type="OrthoDB" id="4226086at2"/>
<evidence type="ECO:0000313" key="2">
    <source>
        <dbReference type="EMBL" id="PNE29946.1"/>
    </source>
</evidence>
<evidence type="ECO:0000313" key="3">
    <source>
        <dbReference type="Proteomes" id="UP000235945"/>
    </source>
</evidence>
<dbReference type="Proteomes" id="UP000528608">
    <property type="component" value="Unassembled WGS sequence"/>
</dbReference>
<dbReference type="RefSeq" id="WP_102921994.1">
    <property type="nucleotide sequence ID" value="NZ_JACHJF010000013.1"/>
</dbReference>
<dbReference type="EMBL" id="JACHJF010000013">
    <property type="protein sequence ID" value="MBB5120654.1"/>
    <property type="molecule type" value="Genomic_DNA"/>
</dbReference>
<name>A0A2N8NME9_STREU</name>
<protein>
    <submittedName>
        <fullName evidence="2">Uncharacterized protein</fullName>
    </submittedName>
</protein>
<gene>
    <name evidence="2" type="ORF">AF335_31835</name>
    <name evidence="1" type="ORF">FHS36_004101</name>
</gene>
<evidence type="ECO:0000313" key="4">
    <source>
        <dbReference type="Proteomes" id="UP000528608"/>
    </source>
</evidence>
<accession>A0A2N8NME9</accession>
<sequence>MTTTTEWLAQAADDPRAAIALWKENTTAPLVAGRQWDLVRLDFTLATAVISHLKTRGRHIGPYVMGGVEHAMWWLIPLGGARRVRRSPGVAPYRKGAELFVPPPGRYLGERVWVLPDADGERRHTPTSDGALREALGALVTGTAPPR</sequence>
<reference evidence="2" key="1">
    <citation type="submission" date="2015-07" db="EMBL/GenBank/DDBJ databases">
        <authorList>
            <person name="Noorani M."/>
        </authorList>
    </citation>
    <scope>NUCLEOTIDE SEQUENCE [LARGE SCALE GENOMIC DNA]</scope>
    <source>
        <strain evidence="2">ATCC 27428</strain>
    </source>
</reference>